<evidence type="ECO:0000313" key="2">
    <source>
        <dbReference type="EMBL" id="AFV11406.1"/>
    </source>
</evidence>
<proteinExistence type="predicted"/>
<dbReference type="SUPFAM" id="SSF47413">
    <property type="entry name" value="lambda repressor-like DNA-binding domains"/>
    <property type="match status" value="1"/>
</dbReference>
<dbReference type="EC" id="3.4.21.88" evidence="2"/>
<keyword evidence="3" id="KW-1185">Reference proteome</keyword>
<dbReference type="Proteomes" id="UP000000467">
    <property type="component" value="Chromosome"/>
</dbReference>
<dbReference type="Gene3D" id="2.10.109.10">
    <property type="entry name" value="Umud Fragment, subunit A"/>
    <property type="match status" value="1"/>
</dbReference>
<dbReference type="eggNOG" id="COG1974">
    <property type="taxonomic scope" value="Bacteria"/>
</dbReference>
<dbReference type="Gene3D" id="1.10.260.40">
    <property type="entry name" value="lambda repressor-like DNA-binding domains"/>
    <property type="match status" value="1"/>
</dbReference>
<sequence length="271" mass="30668">MEQNDFGKMLRRLREEAGYKSQTRFAAACGVDNSTIARLERGETKPTPETLKKLAPCLGVPYEELLAAAGYLGRAGERRFSSCRRIPVLGRIRAGVPIMAVENFERELDIPADWRADFALQVESDSMIGVGIHEGDYAVCRQASAPKPGDIVVAVHDIAAGFSEATLKYYSNDPEKGPVLRAANPEYEDIILKNDYRIVGVMVALLKNSPPPYQRYTEYLSTRDYTLKEWDQVIQIASQCGVRPEQVLEIIKMQWQMAQRLFERQEKYRSE</sequence>
<dbReference type="PROSITE" id="PS50943">
    <property type="entry name" value="HTH_CROC1"/>
    <property type="match status" value="1"/>
</dbReference>
<dbReference type="KEGG" id="tpz:Tph_c11850"/>
<dbReference type="HOGENOM" id="CLU_066192_1_1_9"/>
<dbReference type="GO" id="GO:0004252">
    <property type="term" value="F:serine-type endopeptidase activity"/>
    <property type="evidence" value="ECO:0007669"/>
    <property type="project" value="UniProtKB-EC"/>
</dbReference>
<protein>
    <submittedName>
        <fullName evidence="2">LexA repressor LexA</fullName>
        <ecNumber evidence="2">3.4.21.88</ecNumber>
    </submittedName>
</protein>
<evidence type="ECO:0000259" key="1">
    <source>
        <dbReference type="PROSITE" id="PS50943"/>
    </source>
</evidence>
<name>K4LEE6_THEPS</name>
<dbReference type="SUPFAM" id="SSF51306">
    <property type="entry name" value="LexA/Signal peptidase"/>
    <property type="match status" value="1"/>
</dbReference>
<dbReference type="CDD" id="cd06529">
    <property type="entry name" value="S24_LexA-like"/>
    <property type="match status" value="1"/>
</dbReference>
<accession>K4LEE6</accession>
<dbReference type="InterPro" id="IPR036286">
    <property type="entry name" value="LexA/Signal_pep-like_sf"/>
</dbReference>
<dbReference type="InterPro" id="IPR050077">
    <property type="entry name" value="LexA_repressor"/>
</dbReference>
<evidence type="ECO:0000313" key="3">
    <source>
        <dbReference type="Proteomes" id="UP000000467"/>
    </source>
</evidence>
<dbReference type="InterPro" id="IPR001387">
    <property type="entry name" value="Cro/C1-type_HTH"/>
</dbReference>
<dbReference type="InterPro" id="IPR010982">
    <property type="entry name" value="Lambda_DNA-bd_dom_sf"/>
</dbReference>
<dbReference type="PANTHER" id="PTHR33516">
    <property type="entry name" value="LEXA REPRESSOR"/>
    <property type="match status" value="1"/>
</dbReference>
<organism evidence="2 3">
    <name type="scientific">Thermacetogenium phaeum (strain ATCC BAA-254 / DSM 26808 / PB)</name>
    <dbReference type="NCBI Taxonomy" id="1089553"/>
    <lineage>
        <taxon>Bacteria</taxon>
        <taxon>Bacillati</taxon>
        <taxon>Bacillota</taxon>
        <taxon>Clostridia</taxon>
        <taxon>Thermoanaerobacterales</taxon>
        <taxon>Thermoanaerobacteraceae</taxon>
        <taxon>Thermacetogenium</taxon>
    </lineage>
</organism>
<dbReference type="STRING" id="1089553.Tph_c11850"/>
<dbReference type="InterPro" id="IPR015927">
    <property type="entry name" value="Peptidase_S24_S26A/B/C"/>
</dbReference>
<dbReference type="Pfam" id="PF00717">
    <property type="entry name" value="Peptidase_S24"/>
    <property type="match status" value="1"/>
</dbReference>
<dbReference type="SMART" id="SM00530">
    <property type="entry name" value="HTH_XRE"/>
    <property type="match status" value="1"/>
</dbReference>
<dbReference type="EMBL" id="CP003732">
    <property type="protein sequence ID" value="AFV11406.1"/>
    <property type="molecule type" value="Genomic_DNA"/>
</dbReference>
<dbReference type="PANTHER" id="PTHR33516:SF2">
    <property type="entry name" value="LEXA REPRESSOR-RELATED"/>
    <property type="match status" value="1"/>
</dbReference>
<dbReference type="InterPro" id="IPR039418">
    <property type="entry name" value="LexA-like"/>
</dbReference>
<reference evidence="2 3" key="1">
    <citation type="journal article" date="2012" name="BMC Genomics">
        <title>Genome-guided analysis of physiological and morphological traits of the fermentative acetate oxidizer Thermacetogenium phaeum.</title>
        <authorList>
            <person name="Oehler D."/>
            <person name="Poehlein A."/>
            <person name="Leimbach A."/>
            <person name="Muller N."/>
            <person name="Daniel R."/>
            <person name="Gottschalk G."/>
            <person name="Schink B."/>
        </authorList>
    </citation>
    <scope>NUCLEOTIDE SEQUENCE [LARGE SCALE GENOMIC DNA]</scope>
    <source>
        <strain evidence="3">ATCC BAA-254 / DSM 26808 / PB</strain>
    </source>
</reference>
<dbReference type="Pfam" id="PF01381">
    <property type="entry name" value="HTH_3"/>
    <property type="match status" value="1"/>
</dbReference>
<dbReference type="CDD" id="cd00093">
    <property type="entry name" value="HTH_XRE"/>
    <property type="match status" value="1"/>
</dbReference>
<keyword evidence="2" id="KW-0378">Hydrolase</keyword>
<dbReference type="AlphaFoldDB" id="K4LEE6"/>
<feature type="domain" description="HTH cro/C1-type" evidence="1">
    <location>
        <begin position="10"/>
        <end position="65"/>
    </location>
</feature>
<gene>
    <name evidence="2" type="primary">lexA1</name>
    <name evidence="2" type="ordered locus">Tph_c11850</name>
</gene>
<dbReference type="GO" id="GO:0003677">
    <property type="term" value="F:DNA binding"/>
    <property type="evidence" value="ECO:0007669"/>
    <property type="project" value="InterPro"/>
</dbReference>